<evidence type="ECO:0000313" key="3">
    <source>
        <dbReference type="Proteomes" id="UP001345691"/>
    </source>
</evidence>
<reference evidence="2 3" key="1">
    <citation type="submission" date="2023-08" db="EMBL/GenBank/DDBJ databases">
        <title>Black Yeasts Isolated from many extreme environments.</title>
        <authorList>
            <person name="Coleine C."/>
            <person name="Stajich J.E."/>
            <person name="Selbmann L."/>
        </authorList>
    </citation>
    <scope>NUCLEOTIDE SEQUENCE [LARGE SCALE GENOMIC DNA]</scope>
    <source>
        <strain evidence="2 3">CCFEE 6328</strain>
    </source>
</reference>
<proteinExistence type="predicted"/>
<dbReference type="EMBL" id="JAVRRF010000006">
    <property type="protein sequence ID" value="KAK5064137.1"/>
    <property type="molecule type" value="Genomic_DNA"/>
</dbReference>
<organism evidence="2 3">
    <name type="scientific">Exophiala sideris</name>
    <dbReference type="NCBI Taxonomy" id="1016849"/>
    <lineage>
        <taxon>Eukaryota</taxon>
        <taxon>Fungi</taxon>
        <taxon>Dikarya</taxon>
        <taxon>Ascomycota</taxon>
        <taxon>Pezizomycotina</taxon>
        <taxon>Eurotiomycetes</taxon>
        <taxon>Chaetothyriomycetidae</taxon>
        <taxon>Chaetothyriales</taxon>
        <taxon>Herpotrichiellaceae</taxon>
        <taxon>Exophiala</taxon>
    </lineage>
</organism>
<evidence type="ECO:0008006" key="4">
    <source>
        <dbReference type="Google" id="ProtNLM"/>
    </source>
</evidence>
<name>A0ABR0JHG0_9EURO</name>
<dbReference type="Proteomes" id="UP001345691">
    <property type="component" value="Unassembled WGS sequence"/>
</dbReference>
<feature type="chain" id="PRO_5047207078" description="Secreted protein" evidence="1">
    <location>
        <begin position="23"/>
        <end position="186"/>
    </location>
</feature>
<protein>
    <recommendedName>
        <fullName evidence="4">Secreted protein</fullName>
    </recommendedName>
</protein>
<evidence type="ECO:0000313" key="2">
    <source>
        <dbReference type="EMBL" id="KAK5064137.1"/>
    </source>
</evidence>
<feature type="signal peptide" evidence="1">
    <location>
        <begin position="1"/>
        <end position="22"/>
    </location>
</feature>
<comment type="caution">
    <text evidence="2">The sequence shown here is derived from an EMBL/GenBank/DDBJ whole genome shotgun (WGS) entry which is preliminary data.</text>
</comment>
<evidence type="ECO:0000256" key="1">
    <source>
        <dbReference type="SAM" id="SignalP"/>
    </source>
</evidence>
<gene>
    <name evidence="2" type="ORF">LTR69_003906</name>
</gene>
<sequence>MRALSFFGSYILLGGLAGLAAAQDDPTTLITAAPVPSTAVHASSIEVEDDLSKRSPPAGAYVCSGPNWTGKCAWHAITEMTCANFPWTSDISFGPPNGWQCKFYYGAGCTGQMTPGKLTFPGTTNFAYHFGNKVPTNYKCRPCPGDPGCLNNNAPDFFEAQKKLGEVAPNGKCSYFSLGDVHTRPC</sequence>
<keyword evidence="3" id="KW-1185">Reference proteome</keyword>
<accession>A0ABR0JHG0</accession>
<keyword evidence="1" id="KW-0732">Signal</keyword>